<evidence type="ECO:0000256" key="1">
    <source>
        <dbReference type="ARBA" id="ARBA00022531"/>
    </source>
</evidence>
<evidence type="ECO:0000313" key="5">
    <source>
        <dbReference type="EMBL" id="MBE9396744.1"/>
    </source>
</evidence>
<dbReference type="SUPFAM" id="SSF50939">
    <property type="entry name" value="Sialidases"/>
    <property type="match status" value="1"/>
</dbReference>
<feature type="domain" description="Photosynthesis system II assembly factor Ycf48/Hcf136-like" evidence="4">
    <location>
        <begin position="180"/>
        <end position="259"/>
    </location>
</feature>
<protein>
    <submittedName>
        <fullName evidence="5">Photosystem I reaction center subunit IV</fullName>
    </submittedName>
</protein>
<evidence type="ECO:0000259" key="4">
    <source>
        <dbReference type="Pfam" id="PF14870"/>
    </source>
</evidence>
<reference evidence="5" key="1">
    <citation type="submission" date="2020-10" db="EMBL/GenBank/DDBJ databases">
        <title>Bacterium isolated from coastal waters sediment.</title>
        <authorList>
            <person name="Chen R.-J."/>
            <person name="Lu D.-C."/>
            <person name="Zhu K.-L."/>
            <person name="Du Z.-J."/>
        </authorList>
    </citation>
    <scope>NUCLEOTIDE SEQUENCE</scope>
    <source>
        <strain evidence="5">N1Y112</strain>
    </source>
</reference>
<dbReference type="AlphaFoldDB" id="A0A8J7FBM9"/>
<dbReference type="PANTHER" id="PTHR47199:SF2">
    <property type="entry name" value="PHOTOSYSTEM II STABILITY_ASSEMBLY FACTOR HCF136, CHLOROPLASTIC"/>
    <property type="match status" value="1"/>
</dbReference>
<dbReference type="InterPro" id="IPR036278">
    <property type="entry name" value="Sialidase_sf"/>
</dbReference>
<feature type="chain" id="PRO_5035180645" evidence="3">
    <location>
        <begin position="28"/>
        <end position="384"/>
    </location>
</feature>
<dbReference type="InterPro" id="IPR015943">
    <property type="entry name" value="WD40/YVTN_repeat-like_dom_sf"/>
</dbReference>
<keyword evidence="6" id="KW-1185">Reference proteome</keyword>
<dbReference type="Proteomes" id="UP000640333">
    <property type="component" value="Unassembled WGS sequence"/>
</dbReference>
<dbReference type="RefSeq" id="WP_193952298.1">
    <property type="nucleotide sequence ID" value="NZ_JADEYS010000004.1"/>
</dbReference>
<organism evidence="5 6">
    <name type="scientific">Pontibacterium sinense</name>
    <dbReference type="NCBI Taxonomy" id="2781979"/>
    <lineage>
        <taxon>Bacteria</taxon>
        <taxon>Pseudomonadati</taxon>
        <taxon>Pseudomonadota</taxon>
        <taxon>Gammaproteobacteria</taxon>
        <taxon>Oceanospirillales</taxon>
        <taxon>Oceanospirillaceae</taxon>
        <taxon>Pontibacterium</taxon>
    </lineage>
</organism>
<feature type="signal peptide" evidence="3">
    <location>
        <begin position="1"/>
        <end position="27"/>
    </location>
</feature>
<evidence type="ECO:0000256" key="3">
    <source>
        <dbReference type="SAM" id="SignalP"/>
    </source>
</evidence>
<dbReference type="PANTHER" id="PTHR47199">
    <property type="entry name" value="PHOTOSYSTEM II STABILITY/ASSEMBLY FACTOR HCF136, CHLOROPLASTIC"/>
    <property type="match status" value="1"/>
</dbReference>
<comment type="caution">
    <text evidence="5">The sequence shown here is derived from an EMBL/GenBank/DDBJ whole genome shotgun (WGS) entry which is preliminary data.</text>
</comment>
<dbReference type="InterPro" id="IPR028203">
    <property type="entry name" value="PSII_CF48-like_dom"/>
</dbReference>
<keyword evidence="3" id="KW-0732">Signal</keyword>
<accession>A0A8J7FBM9</accession>
<dbReference type="Pfam" id="PF14870">
    <property type="entry name" value="PSII_BNR"/>
    <property type="match status" value="2"/>
</dbReference>
<dbReference type="GO" id="GO:0009523">
    <property type="term" value="C:photosystem II"/>
    <property type="evidence" value="ECO:0007669"/>
    <property type="project" value="UniProtKB-KW"/>
</dbReference>
<keyword evidence="2" id="KW-0604">Photosystem II</keyword>
<evidence type="ECO:0000256" key="2">
    <source>
        <dbReference type="ARBA" id="ARBA00023276"/>
    </source>
</evidence>
<dbReference type="EMBL" id="JADEYS010000004">
    <property type="protein sequence ID" value="MBE9396744.1"/>
    <property type="molecule type" value="Genomic_DNA"/>
</dbReference>
<gene>
    <name evidence="5" type="ORF">IOQ59_05645</name>
</gene>
<name>A0A8J7FBM9_9GAMM</name>
<feature type="domain" description="Photosynthesis system II assembly factor Ycf48/Hcf136-like" evidence="4">
    <location>
        <begin position="82"/>
        <end position="126"/>
    </location>
</feature>
<keyword evidence="1" id="KW-0602">Photosynthesis</keyword>
<proteinExistence type="predicted"/>
<dbReference type="GO" id="GO:0015979">
    <property type="term" value="P:photosynthesis"/>
    <property type="evidence" value="ECO:0007669"/>
    <property type="project" value="UniProtKB-KW"/>
</dbReference>
<sequence length="384" mass="40914">MNKSSTSILLTICCLLSGIVFSFPALAASGDRLERPSLVLHTRTDQIVASNVLLLDIALAGSRLVAVGEQGAVLLSDDAGYSWRQAKVPSSVLLTAVNFVDDQNGWAVGHDGVVLRTEDGGESWHLQIDGEGINQNRIETLEQALAGLDQSSELEGTDRETLEYALEDAQFAAEDGASTPLLDVWFANRDLGYIAGAYGMLLQTRDGGQSWQSMDHLIPNPDRFHLNAIQATTDGSLFLAGEAGLLIKSDEQHTAWQVIESPYEGSFFAMQESKGLYLMGLRGHLFRSDSGTGWTPIKVSTTSSINAAVTDSHGQLILLGQGGLLLQQQDTAFVPLAASTRTSFSSGVVLGQQLILVGEAGVTRVPLDANVTQATVPSDQGGRS</sequence>
<dbReference type="Gene3D" id="2.130.10.10">
    <property type="entry name" value="YVTN repeat-like/Quinoprotein amine dehydrogenase"/>
    <property type="match status" value="2"/>
</dbReference>
<evidence type="ECO:0000313" key="6">
    <source>
        <dbReference type="Proteomes" id="UP000640333"/>
    </source>
</evidence>